<keyword evidence="5" id="KW-0966">Cell projection</keyword>
<evidence type="ECO:0000313" key="7">
    <source>
        <dbReference type="EMBL" id="ORY47053.1"/>
    </source>
</evidence>
<dbReference type="InterPro" id="IPR001611">
    <property type="entry name" value="Leu-rich_rpt"/>
</dbReference>
<evidence type="ECO:0000256" key="1">
    <source>
        <dbReference type="ARBA" id="ARBA00004138"/>
    </source>
</evidence>
<feature type="region of interest" description="Disordered" evidence="6">
    <location>
        <begin position="232"/>
        <end position="256"/>
    </location>
</feature>
<dbReference type="Pfam" id="PF14580">
    <property type="entry name" value="LRR_9"/>
    <property type="match status" value="1"/>
</dbReference>
<protein>
    <submittedName>
        <fullName evidence="7">Outer arm dynein light chain 1</fullName>
    </submittedName>
</protein>
<dbReference type="Gene3D" id="3.80.10.10">
    <property type="entry name" value="Ribonuclease Inhibitor"/>
    <property type="match status" value="2"/>
</dbReference>
<dbReference type="PANTHER" id="PTHR45973:SF9">
    <property type="entry name" value="LEUCINE-RICH REPEAT-CONTAINING PROTEIN 46"/>
    <property type="match status" value="1"/>
</dbReference>
<sequence>MLARPPRRFFGRDARENTKMTPKYLKQLCLEQQAYATPELNDKIYLHFKGFADIENLEKYTGLRSLWLEGNGLSQIKNLEALTELRCLFLHQNCIQVIENLDALQDLDTINLGNNLIKSISGLSGLPKLKTLQMDHNYLKSAQDIMHLLECPSLEIVDLSFNQIEDPEVLEVFEKMPELCVLNIMSNPVIPKIMNYRRTMVSRLKKLTYLDDRPVFDKERLATEAWALGGMEAEREERTRQREEERKEHDRNFEALKKIQEEARARRIEKYGPEEETPELADPRLVAFRDEQLSKIEEKDPNAPENEKNDREERDYAETRAEMSKLELLTSFERDLLEEIEEEQGTKETRSGPTITELEDEEKDDVPALEFHETERKRVSFADADEIVEAPKIIEVIEETTNEPEKKACESIVEVGKVEDAPSAVLEHLLDEGEISKKVQKLSVHAWGADE</sequence>
<name>A0A1Y2CJ38_9FUNG</name>
<evidence type="ECO:0000256" key="3">
    <source>
        <dbReference type="ARBA" id="ARBA00022737"/>
    </source>
</evidence>
<dbReference type="PROSITE" id="PS51450">
    <property type="entry name" value="LRR"/>
    <property type="match status" value="3"/>
</dbReference>
<keyword evidence="3" id="KW-0677">Repeat</keyword>
<dbReference type="SMART" id="SM00365">
    <property type="entry name" value="LRR_SD22"/>
    <property type="match status" value="3"/>
</dbReference>
<dbReference type="EMBL" id="MCGO01000015">
    <property type="protein sequence ID" value="ORY47053.1"/>
    <property type="molecule type" value="Genomic_DNA"/>
</dbReference>
<evidence type="ECO:0000256" key="5">
    <source>
        <dbReference type="ARBA" id="ARBA00023273"/>
    </source>
</evidence>
<dbReference type="OrthoDB" id="266138at2759"/>
<comment type="caution">
    <text evidence="7">The sequence shown here is derived from an EMBL/GenBank/DDBJ whole genome shotgun (WGS) entry which is preliminary data.</text>
</comment>
<dbReference type="InterPro" id="IPR050576">
    <property type="entry name" value="Cilia_flagella_integrity"/>
</dbReference>
<evidence type="ECO:0000313" key="8">
    <source>
        <dbReference type="Proteomes" id="UP000193642"/>
    </source>
</evidence>
<feature type="region of interest" description="Disordered" evidence="6">
    <location>
        <begin position="294"/>
        <end position="318"/>
    </location>
</feature>
<keyword evidence="8" id="KW-1185">Reference proteome</keyword>
<keyword evidence="2" id="KW-0433">Leucine-rich repeat</keyword>
<dbReference type="PANTHER" id="PTHR45973">
    <property type="entry name" value="PROTEIN PHOSPHATASE 1 REGULATORY SUBUNIT SDS22-RELATED"/>
    <property type="match status" value="1"/>
</dbReference>
<dbReference type="InterPro" id="IPR032675">
    <property type="entry name" value="LRR_dom_sf"/>
</dbReference>
<dbReference type="Proteomes" id="UP000193642">
    <property type="component" value="Unassembled WGS sequence"/>
</dbReference>
<feature type="region of interest" description="Disordered" evidence="6">
    <location>
        <begin position="340"/>
        <end position="364"/>
    </location>
</feature>
<organism evidence="7 8">
    <name type="scientific">Rhizoclosmatium globosum</name>
    <dbReference type="NCBI Taxonomy" id="329046"/>
    <lineage>
        <taxon>Eukaryota</taxon>
        <taxon>Fungi</taxon>
        <taxon>Fungi incertae sedis</taxon>
        <taxon>Chytridiomycota</taxon>
        <taxon>Chytridiomycota incertae sedis</taxon>
        <taxon>Chytridiomycetes</taxon>
        <taxon>Chytridiales</taxon>
        <taxon>Chytriomycetaceae</taxon>
        <taxon>Rhizoclosmatium</taxon>
    </lineage>
</organism>
<dbReference type="STRING" id="329046.A0A1Y2CJ38"/>
<evidence type="ECO:0000256" key="4">
    <source>
        <dbReference type="ARBA" id="ARBA00023069"/>
    </source>
</evidence>
<dbReference type="AlphaFoldDB" id="A0A1Y2CJ38"/>
<reference evidence="7 8" key="1">
    <citation type="submission" date="2016-07" db="EMBL/GenBank/DDBJ databases">
        <title>Pervasive Adenine N6-methylation of Active Genes in Fungi.</title>
        <authorList>
            <consortium name="DOE Joint Genome Institute"/>
            <person name="Mondo S.J."/>
            <person name="Dannebaum R.O."/>
            <person name="Kuo R.C."/>
            <person name="Labutti K."/>
            <person name="Haridas S."/>
            <person name="Kuo A."/>
            <person name="Salamov A."/>
            <person name="Ahrendt S.R."/>
            <person name="Lipzen A."/>
            <person name="Sullivan W."/>
            <person name="Andreopoulos W.B."/>
            <person name="Clum A."/>
            <person name="Lindquist E."/>
            <person name="Daum C."/>
            <person name="Ramamoorthy G.K."/>
            <person name="Gryganskyi A."/>
            <person name="Culley D."/>
            <person name="Magnuson J.K."/>
            <person name="James T.Y."/>
            <person name="O'Malley M.A."/>
            <person name="Stajich J.E."/>
            <person name="Spatafora J.W."/>
            <person name="Visel A."/>
            <person name="Grigoriev I.V."/>
        </authorList>
    </citation>
    <scope>NUCLEOTIDE SEQUENCE [LARGE SCALE GENOMIC DNA]</scope>
    <source>
        <strain evidence="7 8">JEL800</strain>
    </source>
</reference>
<gene>
    <name evidence="7" type="ORF">BCR33DRAFT_715422</name>
</gene>
<dbReference type="SUPFAM" id="SSF52075">
    <property type="entry name" value="Outer arm dynein light chain 1"/>
    <property type="match status" value="1"/>
</dbReference>
<comment type="subcellular location">
    <subcellularLocation>
        <location evidence="1">Cell projection</location>
        <location evidence="1">Cilium</location>
    </subcellularLocation>
</comment>
<evidence type="ECO:0000256" key="2">
    <source>
        <dbReference type="ARBA" id="ARBA00022614"/>
    </source>
</evidence>
<evidence type="ECO:0000256" key="6">
    <source>
        <dbReference type="SAM" id="MobiDB-lite"/>
    </source>
</evidence>
<accession>A0A1Y2CJ38</accession>
<keyword evidence="4" id="KW-0969">Cilium</keyword>
<proteinExistence type="predicted"/>